<dbReference type="GeneID" id="54582075"/>
<proteinExistence type="predicted"/>
<dbReference type="EMBL" id="ML987193">
    <property type="protein sequence ID" value="KAF2251532.1"/>
    <property type="molecule type" value="Genomic_DNA"/>
</dbReference>
<evidence type="ECO:0000256" key="1">
    <source>
        <dbReference type="SAM" id="SignalP"/>
    </source>
</evidence>
<gene>
    <name evidence="2" type="ORF">BU26DRAFT_518170</name>
</gene>
<keyword evidence="3" id="KW-1185">Reference proteome</keyword>
<evidence type="ECO:0000313" key="3">
    <source>
        <dbReference type="Proteomes" id="UP000800094"/>
    </source>
</evidence>
<sequence length="188" mass="21481">MSFKLLLALLSMSMLAAAFPALPDITPTMAPLATPDNATTATDKNWTSGICRFHLKLRQICYRSFPDYHLQTFAAFTNFKDGAGHEIQDLTGATPDSTNVDSKPVFEIHRPDGFYMRWKYYEWTSGKTLREKMTFAFGGKDHDDLSSCNRGDWTENNKDLGMYKYRCIHEPKMNTEMRTRDADCTFAC</sequence>
<protein>
    <submittedName>
        <fullName evidence="2">Uncharacterized protein</fullName>
    </submittedName>
</protein>
<evidence type="ECO:0000313" key="2">
    <source>
        <dbReference type="EMBL" id="KAF2251532.1"/>
    </source>
</evidence>
<accession>A0A6A6INX6</accession>
<organism evidence="2 3">
    <name type="scientific">Trematosphaeria pertusa</name>
    <dbReference type="NCBI Taxonomy" id="390896"/>
    <lineage>
        <taxon>Eukaryota</taxon>
        <taxon>Fungi</taxon>
        <taxon>Dikarya</taxon>
        <taxon>Ascomycota</taxon>
        <taxon>Pezizomycotina</taxon>
        <taxon>Dothideomycetes</taxon>
        <taxon>Pleosporomycetidae</taxon>
        <taxon>Pleosporales</taxon>
        <taxon>Massarineae</taxon>
        <taxon>Trematosphaeriaceae</taxon>
        <taxon>Trematosphaeria</taxon>
    </lineage>
</organism>
<dbReference type="AlphaFoldDB" id="A0A6A6INX6"/>
<feature type="signal peptide" evidence="1">
    <location>
        <begin position="1"/>
        <end position="18"/>
    </location>
</feature>
<reference evidence="2" key="1">
    <citation type="journal article" date="2020" name="Stud. Mycol.">
        <title>101 Dothideomycetes genomes: a test case for predicting lifestyles and emergence of pathogens.</title>
        <authorList>
            <person name="Haridas S."/>
            <person name="Albert R."/>
            <person name="Binder M."/>
            <person name="Bloem J."/>
            <person name="Labutti K."/>
            <person name="Salamov A."/>
            <person name="Andreopoulos B."/>
            <person name="Baker S."/>
            <person name="Barry K."/>
            <person name="Bills G."/>
            <person name="Bluhm B."/>
            <person name="Cannon C."/>
            <person name="Castanera R."/>
            <person name="Culley D."/>
            <person name="Daum C."/>
            <person name="Ezra D."/>
            <person name="Gonzalez J."/>
            <person name="Henrissat B."/>
            <person name="Kuo A."/>
            <person name="Liang C."/>
            <person name="Lipzen A."/>
            <person name="Lutzoni F."/>
            <person name="Magnuson J."/>
            <person name="Mondo S."/>
            <person name="Nolan M."/>
            <person name="Ohm R."/>
            <person name="Pangilinan J."/>
            <person name="Park H.-J."/>
            <person name="Ramirez L."/>
            <person name="Alfaro M."/>
            <person name="Sun H."/>
            <person name="Tritt A."/>
            <person name="Yoshinaga Y."/>
            <person name="Zwiers L.-H."/>
            <person name="Turgeon B."/>
            <person name="Goodwin S."/>
            <person name="Spatafora J."/>
            <person name="Crous P."/>
            <person name="Grigoriev I."/>
        </authorList>
    </citation>
    <scope>NUCLEOTIDE SEQUENCE</scope>
    <source>
        <strain evidence="2">CBS 122368</strain>
    </source>
</reference>
<dbReference type="Proteomes" id="UP000800094">
    <property type="component" value="Unassembled WGS sequence"/>
</dbReference>
<name>A0A6A6INX6_9PLEO</name>
<feature type="chain" id="PRO_5025627482" evidence="1">
    <location>
        <begin position="19"/>
        <end position="188"/>
    </location>
</feature>
<dbReference type="RefSeq" id="XP_033686536.1">
    <property type="nucleotide sequence ID" value="XM_033828745.1"/>
</dbReference>
<keyword evidence="1" id="KW-0732">Signal</keyword>